<keyword evidence="1" id="KW-0472">Membrane</keyword>
<feature type="transmembrane region" description="Helical" evidence="1">
    <location>
        <begin position="740"/>
        <end position="758"/>
    </location>
</feature>
<feature type="transmembrane region" description="Helical" evidence="1">
    <location>
        <begin position="268"/>
        <end position="288"/>
    </location>
</feature>
<dbReference type="Proteomes" id="UP000749559">
    <property type="component" value="Unassembled WGS sequence"/>
</dbReference>
<dbReference type="OrthoDB" id="6130724at2759"/>
<accession>A0A8S4NRK2</accession>
<keyword evidence="1" id="KW-0812">Transmembrane</keyword>
<feature type="transmembrane region" description="Helical" evidence="1">
    <location>
        <begin position="533"/>
        <end position="553"/>
    </location>
</feature>
<feature type="transmembrane region" description="Helical" evidence="1">
    <location>
        <begin position="415"/>
        <end position="439"/>
    </location>
</feature>
<organism evidence="3 4">
    <name type="scientific">Owenia fusiformis</name>
    <name type="common">Polychaete worm</name>
    <dbReference type="NCBI Taxonomy" id="6347"/>
    <lineage>
        <taxon>Eukaryota</taxon>
        <taxon>Metazoa</taxon>
        <taxon>Spiralia</taxon>
        <taxon>Lophotrochozoa</taxon>
        <taxon>Annelida</taxon>
        <taxon>Polychaeta</taxon>
        <taxon>Sedentaria</taxon>
        <taxon>Canalipalpata</taxon>
        <taxon>Sabellida</taxon>
        <taxon>Oweniida</taxon>
        <taxon>Oweniidae</taxon>
        <taxon>Owenia</taxon>
    </lineage>
</organism>
<feature type="transmembrane region" description="Helical" evidence="1">
    <location>
        <begin position="602"/>
        <end position="630"/>
    </location>
</feature>
<feature type="transmembrane region" description="Helical" evidence="1">
    <location>
        <begin position="636"/>
        <end position="662"/>
    </location>
</feature>
<feature type="transmembrane region" description="Helical" evidence="1">
    <location>
        <begin position="559"/>
        <end position="581"/>
    </location>
</feature>
<dbReference type="AlphaFoldDB" id="A0A8S4NRK2"/>
<comment type="caution">
    <text evidence="3">The sequence shown here is derived from an EMBL/GenBank/DDBJ whole genome shotgun (WGS) entry which is preliminary data.</text>
</comment>
<evidence type="ECO:0000256" key="2">
    <source>
        <dbReference type="SAM" id="SignalP"/>
    </source>
</evidence>
<reference evidence="3" key="1">
    <citation type="submission" date="2022-03" db="EMBL/GenBank/DDBJ databases">
        <authorList>
            <person name="Martin C."/>
        </authorList>
    </citation>
    <scope>NUCLEOTIDE SEQUENCE</scope>
</reference>
<sequence length="830" mass="95848">MKAMSAYSNMNVFWVFIILCLQRVDTVNISQNGVGNGVNSNVKTAIKDNRISTEHYVKSLRKFRTRKSINDLAIDATTKSNTSGCQFNISQGMKDKFRDYVNNKKINFMFILMKFSTNHRKNYNNYKSDKYFYPLYLTWTYKGGPGAGFPILSYPYDFKLRSLGFLSWHVLDRVIININVIPKNCNFTWGESQMMVNLLKAVRTITSERMEHNQTSYWCYGIKFNLSVVRRWLAHVTGMESESTGYMCSTPDDPETFSETYHQTRMPYFLNLLSVALFSFTPLFLFIFDGRRTLPQSTSTRPQLANGENSYEVIQGTDCESDNDEPILIMGDQSPFTWFSLLKKLLRLTAHSPHPVGNRLMKCFVLLVILPSVVFVDVWVHYTYLWGSLITRARQDIPLGYFAIPLGYELSRKNWLYFMGGPYVIYGLYFFLSTILICIPDDLASVIVSQVDRGDATAVSGCLLFLPTEVIEDRGGIQYTNNPATSYKKLSDAIKCRIYMLLHPKFWLYFWSVWRGRLRVCYRRLPSYGLMKTIACICLFIPAFVIITVLFLVDVLCCVAYYGIPIVFFTKTILHNSVEYFTNRLMNRGSKLPGCDKFKECALRFVFLFIITYVLACTYTILATTIQIGIRTFMFVFYGILAFPSEAIMSIIFTLIGLIYVYKSLTSFNEAYNNYLYMTITISLELEGGRLSETLTEANDYISQSTAVSPYVFYKNGVPGIHGHLYAHIIERYRPVRIRVFLTLIYLAIVGGFMYTSMSVIQSFNRQSELPIMVKLIATVGAGLLPRLFQMCWGSTNQKAEDEQFKYKLRESVVKYWERHHLYVPLIERK</sequence>
<protein>
    <submittedName>
        <fullName evidence="3">Uncharacterized protein</fullName>
    </submittedName>
</protein>
<feature type="chain" id="PRO_5035786078" evidence="2">
    <location>
        <begin position="27"/>
        <end position="830"/>
    </location>
</feature>
<gene>
    <name evidence="3" type="ORF">OFUS_LOCUS9136</name>
</gene>
<keyword evidence="4" id="KW-1185">Reference proteome</keyword>
<proteinExistence type="predicted"/>
<evidence type="ECO:0000313" key="3">
    <source>
        <dbReference type="EMBL" id="CAH1782719.1"/>
    </source>
</evidence>
<keyword evidence="2" id="KW-0732">Signal</keyword>
<feature type="signal peptide" evidence="2">
    <location>
        <begin position="1"/>
        <end position="26"/>
    </location>
</feature>
<feature type="transmembrane region" description="Helical" evidence="1">
    <location>
        <begin position="770"/>
        <end position="789"/>
    </location>
</feature>
<keyword evidence="1" id="KW-1133">Transmembrane helix</keyword>
<evidence type="ECO:0000256" key="1">
    <source>
        <dbReference type="SAM" id="Phobius"/>
    </source>
</evidence>
<evidence type="ECO:0000313" key="4">
    <source>
        <dbReference type="Proteomes" id="UP000749559"/>
    </source>
</evidence>
<name>A0A8S4NRK2_OWEFU</name>
<feature type="transmembrane region" description="Helical" evidence="1">
    <location>
        <begin position="363"/>
        <end position="382"/>
    </location>
</feature>
<dbReference type="EMBL" id="CAIIXF020000005">
    <property type="protein sequence ID" value="CAH1782719.1"/>
    <property type="molecule type" value="Genomic_DNA"/>
</dbReference>